<gene>
    <name evidence="6" type="ORF">ZEAMMB73_Zm00001d034245</name>
</gene>
<keyword evidence="2" id="KW-0479">Metal-binding</keyword>
<dbReference type="InterPro" id="IPR008380">
    <property type="entry name" value="HAD-SF_hydro_IG_5-nucl"/>
</dbReference>
<evidence type="ECO:0000256" key="4">
    <source>
        <dbReference type="ARBA" id="ARBA00022842"/>
    </source>
</evidence>
<feature type="chain" id="PRO_5010806404" evidence="5">
    <location>
        <begin position="28"/>
        <end position="235"/>
    </location>
</feature>
<dbReference type="GO" id="GO:0016787">
    <property type="term" value="F:hydrolase activity"/>
    <property type="evidence" value="ECO:0007669"/>
    <property type="project" value="UniProtKB-KW"/>
</dbReference>
<dbReference type="InterPro" id="IPR036412">
    <property type="entry name" value="HAD-like_sf"/>
</dbReference>
<dbReference type="ExpressionAtlas" id="A0A1D6L6B5">
    <property type="expression patterns" value="baseline and differential"/>
</dbReference>
<evidence type="ECO:0000256" key="5">
    <source>
        <dbReference type="SAM" id="SignalP"/>
    </source>
</evidence>
<keyword evidence="5" id="KW-0732">Signal</keyword>
<dbReference type="SUPFAM" id="SSF56784">
    <property type="entry name" value="HAD-like"/>
    <property type="match status" value="1"/>
</dbReference>
<dbReference type="PANTHER" id="PTHR12103">
    <property type="entry name" value="5'-NUCLEOTIDASE DOMAIN-CONTAINING"/>
    <property type="match status" value="1"/>
</dbReference>
<reference evidence="6" key="1">
    <citation type="submission" date="2015-12" db="EMBL/GenBank/DDBJ databases">
        <title>Update maize B73 reference genome by single molecule sequencing technologies.</title>
        <authorList>
            <consortium name="Maize Genome Sequencing Project"/>
            <person name="Ware D."/>
        </authorList>
    </citation>
    <scope>NUCLEOTIDE SEQUENCE [LARGE SCALE GENOMIC DNA]</scope>
    <source>
        <tissue evidence="6">Seedling</tissue>
    </source>
</reference>
<dbReference type="EMBL" id="CM007647">
    <property type="protein sequence ID" value="ONM09858.1"/>
    <property type="molecule type" value="Genomic_DNA"/>
</dbReference>
<evidence type="ECO:0000313" key="6">
    <source>
        <dbReference type="EMBL" id="ONM09858.1"/>
    </source>
</evidence>
<proteinExistence type="inferred from homology"/>
<evidence type="ECO:0000256" key="1">
    <source>
        <dbReference type="ARBA" id="ARBA00009589"/>
    </source>
</evidence>
<keyword evidence="4" id="KW-0460">Magnesium</keyword>
<comment type="similarity">
    <text evidence="1">Belongs to the 5'(3')-deoxyribonucleotidase family.</text>
</comment>
<evidence type="ECO:0000256" key="3">
    <source>
        <dbReference type="ARBA" id="ARBA00022801"/>
    </source>
</evidence>
<organism evidence="6">
    <name type="scientific">Zea mays</name>
    <name type="common">Maize</name>
    <dbReference type="NCBI Taxonomy" id="4577"/>
    <lineage>
        <taxon>Eukaryota</taxon>
        <taxon>Viridiplantae</taxon>
        <taxon>Streptophyta</taxon>
        <taxon>Embryophyta</taxon>
        <taxon>Tracheophyta</taxon>
        <taxon>Spermatophyta</taxon>
        <taxon>Magnoliopsida</taxon>
        <taxon>Liliopsida</taxon>
        <taxon>Poales</taxon>
        <taxon>Poaceae</taxon>
        <taxon>PACMAD clade</taxon>
        <taxon>Panicoideae</taxon>
        <taxon>Andropogonodae</taxon>
        <taxon>Andropogoneae</taxon>
        <taxon>Tripsacinae</taxon>
        <taxon>Zea</taxon>
    </lineage>
</organism>
<accession>A0A1D6L6B5</accession>
<evidence type="ECO:0000256" key="2">
    <source>
        <dbReference type="ARBA" id="ARBA00022723"/>
    </source>
</evidence>
<dbReference type="Gene3D" id="3.40.50.1000">
    <property type="entry name" value="HAD superfamily/HAD-like"/>
    <property type="match status" value="1"/>
</dbReference>
<keyword evidence="3" id="KW-0378">Hydrolase</keyword>
<sequence>MFAALVNEFVCFTTVLTNMFLLSGLRCICCCSRQHSCCSCGRSMPTHGRPETRGLEYQRCPVCGRILYVGDHIYGDILRSKKVLGWRTMLVIPELEQELKLLSESKSTRKELRHLRMERDSIEDKIHHLEWSLKLDDISENQKEKLFSEHDNLLKQRGHVRGLHQEAQRQHHQKFHKVWGQLMKTGYQNSRFAHQVERFACLYSSQVTNFGLYSPDKYYRPSEDYMPHEFDVLGL</sequence>
<dbReference type="InterPro" id="IPR023214">
    <property type="entry name" value="HAD_sf"/>
</dbReference>
<name>A0A1D6L6B5_MAIZE</name>
<protein>
    <submittedName>
        <fullName evidence="6">Cytosolic purine 5-nucleotidase</fullName>
    </submittedName>
</protein>
<dbReference type="GO" id="GO:0046872">
    <property type="term" value="F:metal ion binding"/>
    <property type="evidence" value="ECO:0007669"/>
    <property type="project" value="UniProtKB-KW"/>
</dbReference>
<dbReference type="PANTHER" id="PTHR12103:SF15">
    <property type="entry name" value="CYTOSOLIC PURINE 5'-NUCLEOTIDASE"/>
    <property type="match status" value="1"/>
</dbReference>
<dbReference type="Pfam" id="PF05761">
    <property type="entry name" value="5_nucleotid"/>
    <property type="match status" value="1"/>
</dbReference>
<feature type="signal peptide" evidence="5">
    <location>
        <begin position="1"/>
        <end position="27"/>
    </location>
</feature>
<dbReference type="AlphaFoldDB" id="A0A1D6L6B5"/>